<feature type="domain" description="Serine/threonine-protein phosphatase 4 regulatory subunit 3-like central" evidence="4">
    <location>
        <begin position="125"/>
        <end position="198"/>
    </location>
</feature>
<comment type="caution">
    <text evidence="5">The sequence shown here is derived from an EMBL/GenBank/DDBJ whole genome shotgun (WGS) entry which is preliminary data.</text>
</comment>
<proteinExistence type="predicted"/>
<keyword evidence="2" id="KW-0539">Nucleus</keyword>
<feature type="region of interest" description="Disordered" evidence="3">
    <location>
        <begin position="1"/>
        <end position="73"/>
    </location>
</feature>
<name>A0A9P6ABF8_9AGAM</name>
<evidence type="ECO:0000256" key="3">
    <source>
        <dbReference type="SAM" id="MobiDB-lite"/>
    </source>
</evidence>
<sequence length="199" mass="21791">MDKDEQSSFPAQDLGLSPSGVPLRPVHVPDATLPDVSSDDMNIGDNPSTPHDHHVSLTREQYGDDSSLSPLASGSGSLGSRLTAASIVASGCLPEPALGIIGEVEAAIKVIAKTLHGRERICEYLLNEMVSMNNHGIIDYILHEDVFLGIVGILEYDPKFPTHKASYRDFIKNSSKFMQVIEIKDDTIQRKIHQIYQLL</sequence>
<dbReference type="GO" id="GO:0072542">
    <property type="term" value="F:protein phosphatase activator activity"/>
    <property type="evidence" value="ECO:0007669"/>
    <property type="project" value="TreeGrafter"/>
</dbReference>
<dbReference type="Proteomes" id="UP000886523">
    <property type="component" value="Unassembled WGS sequence"/>
</dbReference>
<reference evidence="5" key="1">
    <citation type="journal article" date="2020" name="Nat. Commun.">
        <title>Large-scale genome sequencing of mycorrhizal fungi provides insights into the early evolution of symbiotic traits.</title>
        <authorList>
            <person name="Miyauchi S."/>
            <person name="Kiss E."/>
            <person name="Kuo A."/>
            <person name="Drula E."/>
            <person name="Kohler A."/>
            <person name="Sanchez-Garcia M."/>
            <person name="Morin E."/>
            <person name="Andreopoulos B."/>
            <person name="Barry K.W."/>
            <person name="Bonito G."/>
            <person name="Buee M."/>
            <person name="Carver A."/>
            <person name="Chen C."/>
            <person name="Cichocki N."/>
            <person name="Clum A."/>
            <person name="Culley D."/>
            <person name="Crous P.W."/>
            <person name="Fauchery L."/>
            <person name="Girlanda M."/>
            <person name="Hayes R.D."/>
            <person name="Keri Z."/>
            <person name="LaButti K."/>
            <person name="Lipzen A."/>
            <person name="Lombard V."/>
            <person name="Magnuson J."/>
            <person name="Maillard F."/>
            <person name="Murat C."/>
            <person name="Nolan M."/>
            <person name="Ohm R.A."/>
            <person name="Pangilinan J."/>
            <person name="Pereira M.F."/>
            <person name="Perotto S."/>
            <person name="Peter M."/>
            <person name="Pfister S."/>
            <person name="Riley R."/>
            <person name="Sitrit Y."/>
            <person name="Stielow J.B."/>
            <person name="Szollosi G."/>
            <person name="Zifcakova L."/>
            <person name="Stursova M."/>
            <person name="Spatafora J.W."/>
            <person name="Tedersoo L."/>
            <person name="Vaario L.M."/>
            <person name="Yamada A."/>
            <person name="Yan M."/>
            <person name="Wang P."/>
            <person name="Xu J."/>
            <person name="Bruns T."/>
            <person name="Baldrian P."/>
            <person name="Vilgalys R."/>
            <person name="Dunand C."/>
            <person name="Henrissat B."/>
            <person name="Grigoriev I.V."/>
            <person name="Hibbett D."/>
            <person name="Nagy L.G."/>
            <person name="Martin F.M."/>
        </authorList>
    </citation>
    <scope>NUCLEOTIDE SEQUENCE</scope>
    <source>
        <strain evidence="5">UP504</strain>
    </source>
</reference>
<evidence type="ECO:0000313" key="5">
    <source>
        <dbReference type="EMBL" id="KAF9503013.1"/>
    </source>
</evidence>
<dbReference type="InterPro" id="IPR051137">
    <property type="entry name" value="PP4R3-like"/>
</dbReference>
<gene>
    <name evidence="5" type="ORF">BS47DRAFT_1490525</name>
</gene>
<dbReference type="Pfam" id="PF04802">
    <property type="entry name" value="PP4R3"/>
    <property type="match status" value="1"/>
</dbReference>
<dbReference type="EMBL" id="MU129478">
    <property type="protein sequence ID" value="KAF9503013.1"/>
    <property type="molecule type" value="Genomic_DNA"/>
</dbReference>
<dbReference type="GO" id="GO:0030289">
    <property type="term" value="C:protein phosphatase 4 complex"/>
    <property type="evidence" value="ECO:0007669"/>
    <property type="project" value="TreeGrafter"/>
</dbReference>
<dbReference type="PANTHER" id="PTHR23318:SF0">
    <property type="entry name" value="SERINE_THREONINE-PROTEIN PHOSPHATASE 4 REGULATORY SUBUNIT 3"/>
    <property type="match status" value="1"/>
</dbReference>
<comment type="subcellular location">
    <subcellularLocation>
        <location evidence="1">Nucleus</location>
    </subcellularLocation>
</comment>
<dbReference type="OrthoDB" id="27483at2759"/>
<evidence type="ECO:0000256" key="2">
    <source>
        <dbReference type="ARBA" id="ARBA00023242"/>
    </source>
</evidence>
<organism evidence="5 6">
    <name type="scientific">Hydnum rufescens UP504</name>
    <dbReference type="NCBI Taxonomy" id="1448309"/>
    <lineage>
        <taxon>Eukaryota</taxon>
        <taxon>Fungi</taxon>
        <taxon>Dikarya</taxon>
        <taxon>Basidiomycota</taxon>
        <taxon>Agaricomycotina</taxon>
        <taxon>Agaricomycetes</taxon>
        <taxon>Cantharellales</taxon>
        <taxon>Hydnaceae</taxon>
        <taxon>Hydnum</taxon>
    </lineage>
</organism>
<evidence type="ECO:0000313" key="6">
    <source>
        <dbReference type="Proteomes" id="UP000886523"/>
    </source>
</evidence>
<protein>
    <recommendedName>
        <fullName evidence="4">Serine/threonine-protein phosphatase 4 regulatory subunit 3-like central domain-containing protein</fullName>
    </recommendedName>
</protein>
<evidence type="ECO:0000259" key="4">
    <source>
        <dbReference type="Pfam" id="PF04802"/>
    </source>
</evidence>
<dbReference type="AlphaFoldDB" id="A0A9P6ABF8"/>
<dbReference type="GO" id="GO:0006974">
    <property type="term" value="P:DNA damage response"/>
    <property type="evidence" value="ECO:0007669"/>
    <property type="project" value="TreeGrafter"/>
</dbReference>
<accession>A0A9P6ABF8</accession>
<dbReference type="InterPro" id="IPR006887">
    <property type="entry name" value="P4R3-like_central_dom"/>
</dbReference>
<evidence type="ECO:0000256" key="1">
    <source>
        <dbReference type="ARBA" id="ARBA00004123"/>
    </source>
</evidence>
<dbReference type="PANTHER" id="PTHR23318">
    <property type="entry name" value="ATP SYNTHASE GAMMA-RELATED"/>
    <property type="match status" value="1"/>
</dbReference>
<keyword evidence="6" id="KW-1185">Reference proteome</keyword>
<dbReference type="GO" id="GO:0005654">
    <property type="term" value="C:nucleoplasm"/>
    <property type="evidence" value="ECO:0007669"/>
    <property type="project" value="TreeGrafter"/>
</dbReference>